<dbReference type="Pfam" id="PF13086">
    <property type="entry name" value="AAA_11"/>
    <property type="match status" value="1"/>
</dbReference>
<dbReference type="Pfam" id="PF13087">
    <property type="entry name" value="AAA_12"/>
    <property type="match status" value="1"/>
</dbReference>
<feature type="domain" description="DNA2/NAM7 helicase helicase" evidence="2">
    <location>
        <begin position="444"/>
        <end position="509"/>
    </location>
</feature>
<dbReference type="STRING" id="686832.A0A0C3BDG4"/>
<reference evidence="5" key="2">
    <citation type="submission" date="2015-01" db="EMBL/GenBank/DDBJ databases">
        <title>Evolutionary Origins and Diversification of the Mycorrhizal Mutualists.</title>
        <authorList>
            <consortium name="DOE Joint Genome Institute"/>
            <consortium name="Mycorrhizal Genomics Consortium"/>
            <person name="Kohler A."/>
            <person name="Kuo A."/>
            <person name="Nagy L.G."/>
            <person name="Floudas D."/>
            <person name="Copeland A."/>
            <person name="Barry K.W."/>
            <person name="Cichocki N."/>
            <person name="Veneault-Fourrey C."/>
            <person name="LaButti K."/>
            <person name="Lindquist E.A."/>
            <person name="Lipzen A."/>
            <person name="Lundell T."/>
            <person name="Morin E."/>
            <person name="Murat C."/>
            <person name="Riley R."/>
            <person name="Ohm R."/>
            <person name="Sun H."/>
            <person name="Tunlid A."/>
            <person name="Henrissat B."/>
            <person name="Grigoriev I.V."/>
            <person name="Hibbett D.S."/>
            <person name="Martin F."/>
        </authorList>
    </citation>
    <scope>NUCLEOTIDE SEQUENCE [LARGE SCALE GENOMIC DNA]</scope>
    <source>
        <strain evidence="5">h7</strain>
    </source>
</reference>
<feature type="region of interest" description="Disordered" evidence="1">
    <location>
        <begin position="917"/>
        <end position="1052"/>
    </location>
</feature>
<dbReference type="InterPro" id="IPR027417">
    <property type="entry name" value="P-loop_NTPase"/>
</dbReference>
<evidence type="ECO:0000259" key="3">
    <source>
        <dbReference type="Pfam" id="PF13087"/>
    </source>
</evidence>
<sequence>MEIDRVRHGSRGGSFFLLRGKDIAEFFVNSQSRILRVPQPKLLQALTRGVSVSLPPSSLGSVTWSRRTTRFCTQHDSELDRPNNFSELQFLSSYNPGDACRHLKFGGVSTSVLPIGIAYHIDNGGKIKFMCLSNLHLAFVISFDDHHDDKPHPSFEFVDLLRPTDDGRRTNEEVEICLVGFSFPRTAIQVNRATQRHVRGVDLSTMFTPNPREPWSPSRIVKERVHSSANAWDIACLWHGDERMAERNTCLQAWLAACVAAQCSNEVINSIKVDTRLMNKVELACVSNLVAQLDLLEYYKPKEAINDFSSGEFNREGKFVIHNIRFKSRVRPSQLTRVVMTDVHGREYTGNAQGARGKQTTIRLNDNRRGIGALSTVKVLGRQELTNPEKAHDELLFHILTNKKDLRTSPFVRSIWFPTWKDIHDLPEVVEEWDTDFILSGMGLNDSQRTVVQAMVGEQPIVVTHGPPGTGKTTTIAAASRIWDLCGFPVWIVAHSNVAVKNIAETLFKKEVDFKLIVWTKEFYVEWHEHLYHEIQEKVRRSDELPADKVAMERELEGSRIILSTLSMISNPSLYDNGTFDIIPVERLVIDEASQINIFEFTHPRRLQHIFVRFQSVLQKVCFFGDPKQHRMPLPIGDFISSAVYDGRLHSQHAIKDPSCLVFVNVSPPQGLEERAGEVQTIVHLVQTYHKMNFCVITPYDAQRAAIETGLKNAELPWDSVYNLDSFQGNEADYVLVSVVRSSVPGFLASLQRMNVLLTRCRKGLIIVTSRGFLSSGGHGTLLGRLARYWESIHKGFEWIDWRDIANGTANLPGAPSHPRSAAPRMVPFSVPGASYSVAYPTDPLWPPSNRAVSQQSPNGVASQIPNLENLDHFPRLSQRKSPILPGSWAARDFPSFSIPKPRVKYSSASFVQAPGGAHAAQMTPSSMTPSSSSTKIPLPKNGAGLSTSNTRAGVQGVPRNEETSTSTHQYHRHSLLNRKSTAKEAAKKTKARVPPNPVATAPPSGKYPTTATPQPSKAKATQKPVATTRAPLHGKHQATATAQSSTGSRPLGNFIKSIVVYA</sequence>
<dbReference type="PANTHER" id="PTHR10887:SF522">
    <property type="entry name" value="P-LOOP CONTAINING NUCLEOSIDE TRIPHOSPHATE HYDROLASES SUPERFAMILY PROTEIN"/>
    <property type="match status" value="1"/>
</dbReference>
<keyword evidence="5" id="KW-1185">Reference proteome</keyword>
<dbReference type="AlphaFoldDB" id="A0A0C3BDG4"/>
<name>A0A0C3BDG4_HEBCY</name>
<dbReference type="InterPro" id="IPR045055">
    <property type="entry name" value="DNA2/NAM7-like"/>
</dbReference>
<proteinExistence type="predicted"/>
<dbReference type="InterPro" id="IPR041679">
    <property type="entry name" value="DNA2/NAM7-like_C"/>
</dbReference>
<dbReference type="EMBL" id="KN831850">
    <property type="protein sequence ID" value="KIM34855.1"/>
    <property type="molecule type" value="Genomic_DNA"/>
</dbReference>
<feature type="compositionally biased region" description="Low complexity" evidence="1">
    <location>
        <begin position="923"/>
        <end position="935"/>
    </location>
</feature>
<evidence type="ECO:0000313" key="5">
    <source>
        <dbReference type="Proteomes" id="UP000053424"/>
    </source>
</evidence>
<gene>
    <name evidence="4" type="ORF">M413DRAFT_434968</name>
</gene>
<dbReference type="PANTHER" id="PTHR10887">
    <property type="entry name" value="DNA2/NAM7 HELICASE FAMILY"/>
    <property type="match status" value="1"/>
</dbReference>
<evidence type="ECO:0000256" key="1">
    <source>
        <dbReference type="SAM" id="MobiDB-lite"/>
    </source>
</evidence>
<evidence type="ECO:0000259" key="2">
    <source>
        <dbReference type="Pfam" id="PF13086"/>
    </source>
</evidence>
<accession>A0A0C3BDG4</accession>
<dbReference type="Proteomes" id="UP000053424">
    <property type="component" value="Unassembled WGS sequence"/>
</dbReference>
<reference evidence="4 5" key="1">
    <citation type="submission" date="2014-04" db="EMBL/GenBank/DDBJ databases">
        <authorList>
            <consortium name="DOE Joint Genome Institute"/>
            <person name="Kuo A."/>
            <person name="Gay G."/>
            <person name="Dore J."/>
            <person name="Kohler A."/>
            <person name="Nagy L.G."/>
            <person name="Floudas D."/>
            <person name="Copeland A."/>
            <person name="Barry K.W."/>
            <person name="Cichocki N."/>
            <person name="Veneault-Fourrey C."/>
            <person name="LaButti K."/>
            <person name="Lindquist E.A."/>
            <person name="Lipzen A."/>
            <person name="Lundell T."/>
            <person name="Morin E."/>
            <person name="Murat C."/>
            <person name="Sun H."/>
            <person name="Tunlid A."/>
            <person name="Henrissat B."/>
            <person name="Grigoriev I.V."/>
            <person name="Hibbett D.S."/>
            <person name="Martin F."/>
            <person name="Nordberg H.P."/>
            <person name="Cantor M.N."/>
            <person name="Hua S.X."/>
        </authorList>
    </citation>
    <scope>NUCLEOTIDE SEQUENCE [LARGE SCALE GENOMIC DNA]</scope>
    <source>
        <strain evidence="5">h7</strain>
    </source>
</reference>
<feature type="domain" description="DNA2/NAM7 helicase-like C-terminal" evidence="3">
    <location>
        <begin position="628"/>
        <end position="770"/>
    </location>
</feature>
<dbReference type="InterPro" id="IPR041677">
    <property type="entry name" value="DNA2/NAM7_AAA_11"/>
</dbReference>
<dbReference type="OrthoDB" id="6513042at2759"/>
<dbReference type="GO" id="GO:0004386">
    <property type="term" value="F:helicase activity"/>
    <property type="evidence" value="ECO:0007669"/>
    <property type="project" value="InterPro"/>
</dbReference>
<dbReference type="HOGENOM" id="CLU_288859_0_0_1"/>
<evidence type="ECO:0000313" key="4">
    <source>
        <dbReference type="EMBL" id="KIM34855.1"/>
    </source>
</evidence>
<evidence type="ECO:0008006" key="6">
    <source>
        <dbReference type="Google" id="ProtNLM"/>
    </source>
</evidence>
<protein>
    <recommendedName>
        <fullName evidence="6">DNA2/NAM7 helicase-like C-terminal domain-containing protein</fullName>
    </recommendedName>
</protein>
<dbReference type="SUPFAM" id="SSF52540">
    <property type="entry name" value="P-loop containing nucleoside triphosphate hydrolases"/>
    <property type="match status" value="1"/>
</dbReference>
<dbReference type="InterPro" id="IPR047187">
    <property type="entry name" value="SF1_C_Upf1"/>
</dbReference>
<feature type="compositionally biased region" description="Polar residues" evidence="1">
    <location>
        <begin position="1039"/>
        <end position="1049"/>
    </location>
</feature>
<dbReference type="CDD" id="cd18808">
    <property type="entry name" value="SF1_C_Upf1"/>
    <property type="match status" value="1"/>
</dbReference>
<organism evidence="4 5">
    <name type="scientific">Hebeloma cylindrosporum</name>
    <dbReference type="NCBI Taxonomy" id="76867"/>
    <lineage>
        <taxon>Eukaryota</taxon>
        <taxon>Fungi</taxon>
        <taxon>Dikarya</taxon>
        <taxon>Basidiomycota</taxon>
        <taxon>Agaricomycotina</taxon>
        <taxon>Agaricomycetes</taxon>
        <taxon>Agaricomycetidae</taxon>
        <taxon>Agaricales</taxon>
        <taxon>Agaricineae</taxon>
        <taxon>Hymenogastraceae</taxon>
        <taxon>Hebeloma</taxon>
    </lineage>
</organism>
<dbReference type="Gene3D" id="3.40.50.300">
    <property type="entry name" value="P-loop containing nucleotide triphosphate hydrolases"/>
    <property type="match status" value="2"/>
</dbReference>